<sequence>MSDRDPRDEWEPLQFDSTQNGLEPEWRSWPERAGDAIAAFLARVGEGINQASRGIKHKRFVFFSLCFFLGVYLIYDGLSDFSTDLSGFLNLGVRLVAVVSVVLIYVFLSVSLFDDNGMGGRTRRTFLKLLEDAKYQRTDILFYLGIICFSIVSFVSTSSGIVILMGTAEGASMGDIPTFVPYLVSFTVQILIFAVIARVSDRAVNPFAKLVYFCSYVLLLLFSSGFGYGYWYDNLFAESEFYRNVEHNQQRLITVIADSLDDLDAAVSIAGRVYESSDKAFRDEAEVGRQCHPRVPKGEGLRYDYLRKSRDSFAGLYGEMSALRETIPPVEEFEQRIHEAVSGNPASAEFRTMQIADKFNGHVDRIAISIDNFKQVYAELVEEGRGIVPDALEYKDLKGTGQELCPLDIKRTFQGLVNSIGQVRKVDSADIFIVNYEDKKEVLQFAFNRFINVVVDLLSFRVNLLERETFNTFLPFLINAFFDLTIFFMAFFVSRGRIRVITEEAGSSRSDDPPST</sequence>
<feature type="transmembrane region" description="Helical" evidence="1">
    <location>
        <begin position="140"/>
        <end position="167"/>
    </location>
</feature>
<dbReference type="AlphaFoldDB" id="A0A1G7TPN0"/>
<dbReference type="EMBL" id="FNCV01000001">
    <property type="protein sequence ID" value="SDG37297.1"/>
    <property type="molecule type" value="Genomic_DNA"/>
</dbReference>
<proteinExistence type="predicted"/>
<organism evidence="2 3">
    <name type="scientific">Roseospirillum parvum</name>
    <dbReference type="NCBI Taxonomy" id="83401"/>
    <lineage>
        <taxon>Bacteria</taxon>
        <taxon>Pseudomonadati</taxon>
        <taxon>Pseudomonadota</taxon>
        <taxon>Alphaproteobacteria</taxon>
        <taxon>Rhodospirillales</taxon>
        <taxon>Rhodospirillaceae</taxon>
        <taxon>Roseospirillum</taxon>
    </lineage>
</organism>
<keyword evidence="1" id="KW-0812">Transmembrane</keyword>
<name>A0A1G7TPN0_9PROT</name>
<evidence type="ECO:0000313" key="3">
    <source>
        <dbReference type="Proteomes" id="UP000217076"/>
    </source>
</evidence>
<dbReference type="RefSeq" id="WP_092613947.1">
    <property type="nucleotide sequence ID" value="NZ_FNCV01000001.1"/>
</dbReference>
<reference evidence="3" key="1">
    <citation type="submission" date="2016-10" db="EMBL/GenBank/DDBJ databases">
        <authorList>
            <person name="Varghese N."/>
            <person name="Submissions S."/>
        </authorList>
    </citation>
    <scope>NUCLEOTIDE SEQUENCE [LARGE SCALE GENOMIC DNA]</scope>
    <source>
        <strain evidence="3">930I</strain>
    </source>
</reference>
<accession>A0A1G7TPN0</accession>
<dbReference type="Proteomes" id="UP000217076">
    <property type="component" value="Unassembled WGS sequence"/>
</dbReference>
<feature type="transmembrane region" description="Helical" evidence="1">
    <location>
        <begin position="95"/>
        <end position="113"/>
    </location>
</feature>
<keyword evidence="1" id="KW-0472">Membrane</keyword>
<evidence type="ECO:0000256" key="1">
    <source>
        <dbReference type="SAM" id="Phobius"/>
    </source>
</evidence>
<keyword evidence="3" id="KW-1185">Reference proteome</keyword>
<gene>
    <name evidence="2" type="ORF">SAMN05421742_10165</name>
</gene>
<evidence type="ECO:0000313" key="2">
    <source>
        <dbReference type="EMBL" id="SDG37297.1"/>
    </source>
</evidence>
<feature type="transmembrane region" description="Helical" evidence="1">
    <location>
        <begin position="210"/>
        <end position="231"/>
    </location>
</feature>
<feature type="transmembrane region" description="Helical" evidence="1">
    <location>
        <begin position="179"/>
        <end position="198"/>
    </location>
</feature>
<protein>
    <submittedName>
        <fullName evidence="2">Uncharacterized protein</fullName>
    </submittedName>
</protein>
<keyword evidence="1" id="KW-1133">Transmembrane helix</keyword>
<feature type="transmembrane region" description="Helical" evidence="1">
    <location>
        <begin position="473"/>
        <end position="493"/>
    </location>
</feature>
<dbReference type="STRING" id="83401.SAMN05421742_10165"/>
<feature type="transmembrane region" description="Helical" evidence="1">
    <location>
        <begin position="60"/>
        <end position="75"/>
    </location>
</feature>